<keyword evidence="1" id="KW-0539">Nucleus</keyword>
<reference evidence="3" key="1">
    <citation type="submission" date="2023-10" db="EMBL/GenBank/DDBJ databases">
        <title>Chromosome-level genome of the transformable northern wattle, Acacia crassicarpa.</title>
        <authorList>
            <person name="Massaro I."/>
            <person name="Sinha N.R."/>
            <person name="Poethig S."/>
            <person name="Leichty A.R."/>
        </authorList>
    </citation>
    <scope>NUCLEOTIDE SEQUENCE</scope>
    <source>
        <strain evidence="3">Acra3RX</strain>
        <tissue evidence="3">Leaf</tissue>
    </source>
</reference>
<proteinExistence type="inferred from homology"/>
<keyword evidence="1" id="KW-0804">Transcription</keyword>
<dbReference type="InterPro" id="IPR021998">
    <property type="entry name" value="Alfin_N"/>
</dbReference>
<dbReference type="GO" id="GO:0006355">
    <property type="term" value="P:regulation of DNA-templated transcription"/>
    <property type="evidence" value="ECO:0007669"/>
    <property type="project" value="UniProtKB-UniRule"/>
</dbReference>
<comment type="domain">
    <text evidence="1">The PHD-type zinc finger mediates the binding to H3K4me3.</text>
</comment>
<organism evidence="3 4">
    <name type="scientific">Acacia crassicarpa</name>
    <name type="common">northern wattle</name>
    <dbReference type="NCBI Taxonomy" id="499986"/>
    <lineage>
        <taxon>Eukaryota</taxon>
        <taxon>Viridiplantae</taxon>
        <taxon>Streptophyta</taxon>
        <taxon>Embryophyta</taxon>
        <taxon>Tracheophyta</taxon>
        <taxon>Spermatophyta</taxon>
        <taxon>Magnoliopsida</taxon>
        <taxon>eudicotyledons</taxon>
        <taxon>Gunneridae</taxon>
        <taxon>Pentapetalae</taxon>
        <taxon>rosids</taxon>
        <taxon>fabids</taxon>
        <taxon>Fabales</taxon>
        <taxon>Fabaceae</taxon>
        <taxon>Caesalpinioideae</taxon>
        <taxon>mimosoid clade</taxon>
        <taxon>Acacieae</taxon>
        <taxon>Acacia</taxon>
    </lineage>
</organism>
<name>A0AAE1JX20_9FABA</name>
<dbReference type="PANTHER" id="PTHR12321:SF98">
    <property type="entry name" value="PHD FINGER PROTEIN ALFIN-LIKE 5"/>
    <property type="match status" value="1"/>
</dbReference>
<comment type="subcellular location">
    <subcellularLocation>
        <location evidence="1">Nucleus</location>
    </subcellularLocation>
</comment>
<evidence type="ECO:0000259" key="2">
    <source>
        <dbReference type="Pfam" id="PF12165"/>
    </source>
</evidence>
<dbReference type="Proteomes" id="UP001293593">
    <property type="component" value="Unassembled WGS sequence"/>
</dbReference>
<keyword evidence="1" id="KW-0805">Transcription regulation</keyword>
<comment type="subunit">
    <text evidence="1">Interacts with H3K4me3 and to a lesser extent with H3K4me2.</text>
</comment>
<sequence>MDEMMMRESTYIGPVKEPLCLYGDSNGLWWVRPPPEFDPPDLDYPRQPVRGINQIRDRMSQVDWEDYVAHYSDLWILSLAYSEVTSRTFLVEQRKSLYDKIFQLPKVSEVVRNRRIRNARAQVEQVFNDFMARRRALTRALTVDSNEFYRQCDPRAGDLCLFGDTNGIWRVGPPDENVPTGLPQPERGINKDRDTMNRSTWLYGVAHNSHCWLLSVASFEAANIGLRQDDRQRVHDMIDPLRTLADIVVDYQFRAP</sequence>
<dbReference type="GO" id="GO:0003712">
    <property type="term" value="F:transcription coregulator activity"/>
    <property type="evidence" value="ECO:0007669"/>
    <property type="project" value="TreeGrafter"/>
</dbReference>
<evidence type="ECO:0000256" key="1">
    <source>
        <dbReference type="RuleBase" id="RU369089"/>
    </source>
</evidence>
<feature type="domain" description="Alfin N-terminal" evidence="2">
    <location>
        <begin position="123"/>
        <end position="249"/>
    </location>
</feature>
<keyword evidence="1" id="KW-0863">Zinc-finger</keyword>
<dbReference type="AlphaFoldDB" id="A0AAE1JX20"/>
<keyword evidence="1" id="KW-0156">Chromatin regulator</keyword>
<dbReference type="EMBL" id="JAWXYG010000004">
    <property type="protein sequence ID" value="KAK4275987.1"/>
    <property type="molecule type" value="Genomic_DNA"/>
</dbReference>
<evidence type="ECO:0000313" key="3">
    <source>
        <dbReference type="EMBL" id="KAK4275987.1"/>
    </source>
</evidence>
<dbReference type="PANTHER" id="PTHR12321">
    <property type="entry name" value="CPG BINDING PROTEIN"/>
    <property type="match status" value="1"/>
</dbReference>
<dbReference type="GO" id="GO:0006325">
    <property type="term" value="P:chromatin organization"/>
    <property type="evidence" value="ECO:0007669"/>
    <property type="project" value="UniProtKB-UniRule"/>
</dbReference>
<protein>
    <recommendedName>
        <fullName evidence="1">PHD finger protein ALFIN-LIKE</fullName>
    </recommendedName>
</protein>
<dbReference type="GO" id="GO:0042393">
    <property type="term" value="F:histone binding"/>
    <property type="evidence" value="ECO:0007669"/>
    <property type="project" value="UniProtKB-UniRule"/>
</dbReference>
<comment type="similarity">
    <text evidence="1">Belongs to the Alfin family.</text>
</comment>
<keyword evidence="1" id="KW-0479">Metal-binding</keyword>
<dbReference type="InterPro" id="IPR045104">
    <property type="entry name" value="Alfin"/>
</dbReference>
<dbReference type="GO" id="GO:0000976">
    <property type="term" value="F:transcription cis-regulatory region binding"/>
    <property type="evidence" value="ECO:0007669"/>
    <property type="project" value="TreeGrafter"/>
</dbReference>
<dbReference type="Pfam" id="PF12165">
    <property type="entry name" value="Alfin"/>
    <property type="match status" value="2"/>
</dbReference>
<accession>A0AAE1JX20</accession>
<keyword evidence="1" id="KW-0862">Zinc</keyword>
<keyword evidence="4" id="KW-1185">Reference proteome</keyword>
<dbReference type="GO" id="GO:0005634">
    <property type="term" value="C:nucleus"/>
    <property type="evidence" value="ECO:0007669"/>
    <property type="project" value="UniProtKB-SubCell"/>
</dbReference>
<dbReference type="GO" id="GO:0008270">
    <property type="term" value="F:zinc ion binding"/>
    <property type="evidence" value="ECO:0007669"/>
    <property type="project" value="UniProtKB-KW"/>
</dbReference>
<comment type="function">
    <text evidence="1">Histone-binding component that specifically recognizes H3 tails trimethylated on 'Lys-4' (H3K4me3), which mark transcription start sites of virtually all active genes.</text>
</comment>
<feature type="domain" description="Alfin N-terminal" evidence="2">
    <location>
        <begin position="13"/>
        <end position="112"/>
    </location>
</feature>
<gene>
    <name evidence="3" type="ORF">QN277_018991</name>
</gene>
<evidence type="ECO:0000313" key="4">
    <source>
        <dbReference type="Proteomes" id="UP001293593"/>
    </source>
</evidence>
<comment type="caution">
    <text evidence="3">The sequence shown here is derived from an EMBL/GenBank/DDBJ whole genome shotgun (WGS) entry which is preliminary data.</text>
</comment>